<reference evidence="1 2" key="1">
    <citation type="journal article" date="2018" name="BMC Genomics">
        <title>Comparative genomics of the wheat fungal pathogen Pyrenophora tritici-repentis reveals chromosomal variations and genome plasticity.</title>
        <authorList>
            <person name="Moolhuijzen P."/>
            <person name="See P.T."/>
            <person name="Hane J.K."/>
            <person name="Shi G."/>
            <person name="Liu Z."/>
            <person name="Oliver R.P."/>
            <person name="Moffat C.S."/>
        </authorList>
    </citation>
    <scope>NUCLEOTIDE SEQUENCE [LARGE SCALE GENOMIC DNA]</scope>
    <source>
        <strain evidence="1">M4</strain>
    </source>
</reference>
<dbReference type="AlphaFoldDB" id="A0A5M9KZT7"/>
<proteinExistence type="predicted"/>
<gene>
    <name evidence="1" type="ORF">PtrM4_135150</name>
</gene>
<dbReference type="KEGG" id="ptrr:90957643"/>
<dbReference type="Proteomes" id="UP000245464">
    <property type="component" value="Chromosome 8"/>
</dbReference>
<protein>
    <submittedName>
        <fullName evidence="1">Uncharacterized protein</fullName>
    </submittedName>
</protein>
<dbReference type="EMBL" id="NQIK02000008">
    <property type="protein sequence ID" value="KAF7566924.1"/>
    <property type="molecule type" value="Genomic_DNA"/>
</dbReference>
<comment type="caution">
    <text evidence="1">The sequence shown here is derived from an EMBL/GenBank/DDBJ whole genome shotgun (WGS) entry which is preliminary data.</text>
</comment>
<sequence>MAALSRIATILLFVAPFVATSPAPLSPYVPAGYESCFDPCISSFGFVQNSPCQKICTPTGGGLHVSFNGHCGSAPNNLCI</sequence>
<accession>A0A5M9KZT7</accession>
<dbReference type="GeneID" id="90957643"/>
<organism evidence="1 2">
    <name type="scientific">Pyrenophora tritici-repentis</name>
    <dbReference type="NCBI Taxonomy" id="45151"/>
    <lineage>
        <taxon>Eukaryota</taxon>
        <taxon>Fungi</taxon>
        <taxon>Dikarya</taxon>
        <taxon>Ascomycota</taxon>
        <taxon>Pezizomycotina</taxon>
        <taxon>Dothideomycetes</taxon>
        <taxon>Pleosporomycetidae</taxon>
        <taxon>Pleosporales</taxon>
        <taxon>Pleosporineae</taxon>
        <taxon>Pleosporaceae</taxon>
        <taxon>Pyrenophora</taxon>
    </lineage>
</organism>
<evidence type="ECO:0000313" key="1">
    <source>
        <dbReference type="EMBL" id="KAF7566924.1"/>
    </source>
</evidence>
<name>A0A5M9KZT7_9PLEO</name>
<evidence type="ECO:0000313" key="2">
    <source>
        <dbReference type="Proteomes" id="UP000245464"/>
    </source>
</evidence>
<dbReference type="RefSeq" id="XP_065960164.1">
    <property type="nucleotide sequence ID" value="XM_066109242.1"/>
</dbReference>